<accession>A0A4S8YJ27</accession>
<feature type="compositionally biased region" description="Basic and acidic residues" evidence="7">
    <location>
        <begin position="286"/>
        <end position="326"/>
    </location>
</feature>
<evidence type="ECO:0000313" key="9">
    <source>
        <dbReference type="EMBL" id="THW50787.1"/>
    </source>
</evidence>
<evidence type="ECO:0000256" key="1">
    <source>
        <dbReference type="ARBA" id="ARBA00001974"/>
    </source>
</evidence>
<keyword evidence="3 6" id="KW-0274">FAD</keyword>
<feature type="compositionally biased region" description="Polar residues" evidence="7">
    <location>
        <begin position="253"/>
        <end position="263"/>
    </location>
</feature>
<evidence type="ECO:0000256" key="5">
    <source>
        <dbReference type="ARBA" id="ARBA00023157"/>
    </source>
</evidence>
<dbReference type="PANTHER" id="PTHR34776:SF1">
    <property type="entry name" value="F17F16.3 PROTEIN"/>
    <property type="match status" value="1"/>
</dbReference>
<feature type="region of interest" description="Disordered" evidence="7">
    <location>
        <begin position="195"/>
        <end position="229"/>
    </location>
</feature>
<dbReference type="Pfam" id="PF04777">
    <property type="entry name" value="Evr1_Alr"/>
    <property type="match status" value="1"/>
</dbReference>
<sequence>MPVTQIPYPILSQFGCAVTKTTGMPPQPLDATPEQKARVGEEDKTPKQLPKGVVLGPDGKPCRSCTSVSSWFAMAKQGTANPSKIATTTPPAQATASLDMPADCPPDVEQLGRSAWTLLHTMAASYPEKASPEQQRETTTFMQLFGKMYPCWVCADDFRAWMKDGNEPRVSSRQDFGQWMCEAHNAVNVKLGKKSFDSSNEQQSNEQHGTSSGARHTTEPFLPVPKQPYSTENVSCVSITEMVEAEHVRGGSVNDSSPPAASQETKDNKRKADDSQSSPSKKGRKNTAEQKTLEETFKPTEDNDASESKPSETEQKPAADSNEQKPAEQASESEQKSSEQTNDSDMKDDNSIKQVGESYQGKNKEGESKEDPEKALKDSRGGAGLNTLEPENPKPKPENLPIDDIHRDFAADPNVKSTQEPEGHESKTDGSEQSKNGAVEESKDRAEQMPSNILEKGIIYFFTRGRVGIDDPQSVQDLQRSYFVLRPLPNGAKLGDGAIEDVKNNRLFALPKKVFPRGPNDKFMVFVERAKASMDELKKDFFQSSEYETKTAGNRTTHPITPIGEGVYAITATGTRSESHLAYMLTIPQEPGQMQEDVGIRSKGSFVLSLKNPTVKGPSYATLDQPAEFPPEVIREFDSRSWMPAQPKHLDYANAQCLMIGEPLDDSHALEATSKDAKSDNTETPREEIEKLEHEDELRVEHLKGDDTVFADLGLSHKEYPSVPTTW</sequence>
<evidence type="ECO:0000256" key="6">
    <source>
        <dbReference type="RuleBase" id="RU371123"/>
    </source>
</evidence>
<feature type="region of interest" description="Disordered" evidence="7">
    <location>
        <begin position="671"/>
        <end position="694"/>
    </location>
</feature>
<comment type="caution">
    <text evidence="9">The sequence shown here is derived from an EMBL/GenBank/DDBJ whole genome shotgun (WGS) entry which is preliminary data.</text>
</comment>
<feature type="compositionally biased region" description="Basic and acidic residues" evidence="7">
    <location>
        <begin position="419"/>
        <end position="447"/>
    </location>
</feature>
<reference evidence="9 10" key="1">
    <citation type="submission" date="2018-10" db="EMBL/GenBank/DDBJ databases">
        <title>Fifty Aureobasidium pullulans genomes reveal a recombining polyextremotolerant generalist.</title>
        <authorList>
            <person name="Gostincar C."/>
            <person name="Turk M."/>
            <person name="Zajc J."/>
            <person name="Gunde-Cimerman N."/>
        </authorList>
    </citation>
    <scope>NUCLEOTIDE SEQUENCE [LARGE SCALE GENOMIC DNA]</scope>
    <source>
        <strain evidence="9 10">EXF-11013</strain>
    </source>
</reference>
<feature type="domain" description="ERV/ALR sulfhydryl oxidase" evidence="8">
    <location>
        <begin position="104"/>
        <end position="208"/>
    </location>
</feature>
<evidence type="ECO:0000256" key="4">
    <source>
        <dbReference type="ARBA" id="ARBA00023002"/>
    </source>
</evidence>
<dbReference type="Gene3D" id="1.20.120.310">
    <property type="entry name" value="ERV/ALR sulfhydryl oxidase domain"/>
    <property type="match status" value="1"/>
</dbReference>
<evidence type="ECO:0000259" key="8">
    <source>
        <dbReference type="PROSITE" id="PS51324"/>
    </source>
</evidence>
<dbReference type="Proteomes" id="UP000310687">
    <property type="component" value="Unassembled WGS sequence"/>
</dbReference>
<name>A0A4S8YJ27_AURPU</name>
<protein>
    <recommendedName>
        <fullName evidence="6">Sulfhydryl oxidase</fullName>
        <ecNumber evidence="6">1.8.3.2</ecNumber>
    </recommendedName>
</protein>
<feature type="compositionally biased region" description="Basic and acidic residues" evidence="7">
    <location>
        <begin position="391"/>
        <end position="410"/>
    </location>
</feature>
<feature type="region of interest" description="Disordered" evidence="7">
    <location>
        <begin position="19"/>
        <end position="56"/>
    </location>
</feature>
<dbReference type="GO" id="GO:0016972">
    <property type="term" value="F:thiol oxidase activity"/>
    <property type="evidence" value="ECO:0007669"/>
    <property type="project" value="UniProtKB-EC"/>
</dbReference>
<dbReference type="PROSITE" id="PS51324">
    <property type="entry name" value="ERV_ALR"/>
    <property type="match status" value="1"/>
</dbReference>
<dbReference type="InterPro" id="IPR036774">
    <property type="entry name" value="ERV/ALR_sulphydryl_oxid_sf"/>
</dbReference>
<evidence type="ECO:0000256" key="3">
    <source>
        <dbReference type="ARBA" id="ARBA00022827"/>
    </source>
</evidence>
<organism evidence="9 10">
    <name type="scientific">Aureobasidium pullulans</name>
    <name type="common">Black yeast</name>
    <name type="synonym">Pullularia pullulans</name>
    <dbReference type="NCBI Taxonomy" id="5580"/>
    <lineage>
        <taxon>Eukaryota</taxon>
        <taxon>Fungi</taxon>
        <taxon>Dikarya</taxon>
        <taxon>Ascomycota</taxon>
        <taxon>Pezizomycotina</taxon>
        <taxon>Dothideomycetes</taxon>
        <taxon>Dothideomycetidae</taxon>
        <taxon>Dothideales</taxon>
        <taxon>Saccotheciaceae</taxon>
        <taxon>Aureobasidium</taxon>
    </lineage>
</organism>
<feature type="compositionally biased region" description="Polar residues" evidence="7">
    <location>
        <begin position="197"/>
        <end position="215"/>
    </location>
</feature>
<dbReference type="PANTHER" id="PTHR34776">
    <property type="entry name" value="F17F16.3 PROTEIN"/>
    <property type="match status" value="1"/>
</dbReference>
<evidence type="ECO:0000256" key="7">
    <source>
        <dbReference type="SAM" id="MobiDB-lite"/>
    </source>
</evidence>
<keyword evidence="4 6" id="KW-0560">Oxidoreductase</keyword>
<keyword evidence="2 6" id="KW-0285">Flavoprotein</keyword>
<feature type="region of interest" description="Disordered" evidence="7">
    <location>
        <begin position="248"/>
        <end position="450"/>
    </location>
</feature>
<dbReference type="AlphaFoldDB" id="A0A4S8YJ27"/>
<dbReference type="SUPFAM" id="SSF69000">
    <property type="entry name" value="FAD-dependent thiol oxidase"/>
    <property type="match status" value="1"/>
</dbReference>
<comment type="catalytic activity">
    <reaction evidence="6">
        <text>2 R'C(R)SH + O2 = R'C(R)S-S(R)CR' + H2O2</text>
        <dbReference type="Rhea" id="RHEA:17357"/>
        <dbReference type="ChEBI" id="CHEBI:15379"/>
        <dbReference type="ChEBI" id="CHEBI:16240"/>
        <dbReference type="ChEBI" id="CHEBI:16520"/>
        <dbReference type="ChEBI" id="CHEBI:17412"/>
        <dbReference type="EC" id="1.8.3.2"/>
    </reaction>
</comment>
<dbReference type="EC" id="1.8.3.2" evidence="6"/>
<keyword evidence="5" id="KW-1015">Disulfide bond</keyword>
<evidence type="ECO:0000256" key="2">
    <source>
        <dbReference type="ARBA" id="ARBA00022630"/>
    </source>
</evidence>
<feature type="compositionally biased region" description="Basic and acidic residues" evidence="7">
    <location>
        <begin position="362"/>
        <end position="380"/>
    </location>
</feature>
<comment type="cofactor">
    <cofactor evidence="1 6">
        <name>FAD</name>
        <dbReference type="ChEBI" id="CHEBI:57692"/>
    </cofactor>
</comment>
<dbReference type="InterPro" id="IPR017905">
    <property type="entry name" value="ERV/ALR_sulphydryl_oxidase"/>
</dbReference>
<dbReference type="EMBL" id="QZAL01000008">
    <property type="protein sequence ID" value="THW50787.1"/>
    <property type="molecule type" value="Genomic_DNA"/>
</dbReference>
<feature type="compositionally biased region" description="Basic and acidic residues" evidence="7">
    <location>
        <begin position="264"/>
        <end position="274"/>
    </location>
</feature>
<gene>
    <name evidence="9" type="ORF">D6D22_01050</name>
</gene>
<feature type="compositionally biased region" description="Basic and acidic residues" evidence="7">
    <location>
        <begin position="33"/>
        <end position="46"/>
    </location>
</feature>
<proteinExistence type="predicted"/>
<evidence type="ECO:0000313" key="10">
    <source>
        <dbReference type="Proteomes" id="UP000310687"/>
    </source>
</evidence>